<evidence type="ECO:0000313" key="4">
    <source>
        <dbReference type="EMBL" id="TFK39992.1"/>
    </source>
</evidence>
<dbReference type="SUPFAM" id="SSF52058">
    <property type="entry name" value="L domain-like"/>
    <property type="match status" value="1"/>
</dbReference>
<dbReference type="InterPro" id="IPR003591">
    <property type="entry name" value="Leu-rich_rpt_typical-subtyp"/>
</dbReference>
<evidence type="ECO:0000256" key="3">
    <source>
        <dbReference type="SAM" id="MobiDB-lite"/>
    </source>
</evidence>
<dbReference type="InterPro" id="IPR050216">
    <property type="entry name" value="LRR_domain-containing"/>
</dbReference>
<dbReference type="Proteomes" id="UP000308652">
    <property type="component" value="Unassembled WGS sequence"/>
</dbReference>
<proteinExistence type="predicted"/>
<reference evidence="4 5" key="1">
    <citation type="journal article" date="2019" name="Nat. Ecol. Evol.">
        <title>Megaphylogeny resolves global patterns of mushroom evolution.</title>
        <authorList>
            <person name="Varga T."/>
            <person name="Krizsan K."/>
            <person name="Foldi C."/>
            <person name="Dima B."/>
            <person name="Sanchez-Garcia M."/>
            <person name="Sanchez-Ramirez S."/>
            <person name="Szollosi G.J."/>
            <person name="Szarkandi J.G."/>
            <person name="Papp V."/>
            <person name="Albert L."/>
            <person name="Andreopoulos W."/>
            <person name="Angelini C."/>
            <person name="Antonin V."/>
            <person name="Barry K.W."/>
            <person name="Bougher N.L."/>
            <person name="Buchanan P."/>
            <person name="Buyck B."/>
            <person name="Bense V."/>
            <person name="Catcheside P."/>
            <person name="Chovatia M."/>
            <person name="Cooper J."/>
            <person name="Damon W."/>
            <person name="Desjardin D."/>
            <person name="Finy P."/>
            <person name="Geml J."/>
            <person name="Haridas S."/>
            <person name="Hughes K."/>
            <person name="Justo A."/>
            <person name="Karasinski D."/>
            <person name="Kautmanova I."/>
            <person name="Kiss B."/>
            <person name="Kocsube S."/>
            <person name="Kotiranta H."/>
            <person name="LaButti K.M."/>
            <person name="Lechner B.E."/>
            <person name="Liimatainen K."/>
            <person name="Lipzen A."/>
            <person name="Lukacs Z."/>
            <person name="Mihaltcheva S."/>
            <person name="Morgado L.N."/>
            <person name="Niskanen T."/>
            <person name="Noordeloos M.E."/>
            <person name="Ohm R.A."/>
            <person name="Ortiz-Santana B."/>
            <person name="Ovrebo C."/>
            <person name="Racz N."/>
            <person name="Riley R."/>
            <person name="Savchenko A."/>
            <person name="Shiryaev A."/>
            <person name="Soop K."/>
            <person name="Spirin V."/>
            <person name="Szebenyi C."/>
            <person name="Tomsovsky M."/>
            <person name="Tulloss R.E."/>
            <person name="Uehling J."/>
            <person name="Grigoriev I.V."/>
            <person name="Vagvolgyi C."/>
            <person name="Papp T."/>
            <person name="Martin F.M."/>
            <person name="Miettinen O."/>
            <person name="Hibbett D.S."/>
            <person name="Nagy L.G."/>
        </authorList>
    </citation>
    <scope>NUCLEOTIDE SEQUENCE [LARGE SCALE GENOMIC DNA]</scope>
    <source>
        <strain evidence="4 5">CBS 166.37</strain>
    </source>
</reference>
<dbReference type="PANTHER" id="PTHR48051">
    <property type="match status" value="1"/>
</dbReference>
<dbReference type="AlphaFoldDB" id="A0A5C3M446"/>
<dbReference type="SMART" id="SM00369">
    <property type="entry name" value="LRR_TYP"/>
    <property type="match status" value="2"/>
</dbReference>
<dbReference type="OrthoDB" id="660555at2759"/>
<gene>
    <name evidence="4" type="ORF">BDQ12DRAFT_734704</name>
</gene>
<dbReference type="STRING" id="68775.A0A5C3M446"/>
<sequence length="515" mass="56317">MYATTHPYTPPSSPPSSPIACADSSPQSSPGFGPLSLSEDEDVPPVVIDPLAGNFKATRTPPIYEKNGKRTRMPPTPPSSTPKRARHAYRVPSTATVNMVQQSPISSLQYTTKYPLSDNGEEEIWDAAVELAMETGSRNIDLMARELTTMPEKFVKDLSNVVVLPQVDKVSPTIIASANPAPGHRTFSRVHTAPASINPFHSRGFGERAHSIANVSLMNGISRSAVQLFLSGNRISRIPLELWGLKDLTLLSLRGNLLTYLPPEIARLKNLRTLNVAQNRLKFVPAELMDMQLNELNLHPNPFLLPPSSSLKRLGTPVSETKVISQDCVPTLTELCFRILFSSPSSTTANTFSVQEPTGTLLHASFALPIPEYGRQKLPQHVRDILEICVPGSTQPSEVFVSSTRSSIDERAVTGIGICANPEHRKQGRVFVRHMEERFTWESKIAGKPAGGAVPVRWRGCMQGCLDFLDPVPTKDSPEHDTDIEMEDGDVDVVQAVQFGAGPGGFDEEELGFDD</sequence>
<evidence type="ECO:0000256" key="1">
    <source>
        <dbReference type="ARBA" id="ARBA00022614"/>
    </source>
</evidence>
<protein>
    <submittedName>
        <fullName evidence="4">Uncharacterized protein</fullName>
    </submittedName>
</protein>
<accession>A0A5C3M446</accession>
<keyword evidence="5" id="KW-1185">Reference proteome</keyword>
<keyword evidence="1" id="KW-0433">Leucine-rich repeat</keyword>
<evidence type="ECO:0000313" key="5">
    <source>
        <dbReference type="Proteomes" id="UP000308652"/>
    </source>
</evidence>
<dbReference type="InterPro" id="IPR032675">
    <property type="entry name" value="LRR_dom_sf"/>
</dbReference>
<dbReference type="GO" id="GO:0005737">
    <property type="term" value="C:cytoplasm"/>
    <property type="evidence" value="ECO:0007669"/>
    <property type="project" value="TreeGrafter"/>
</dbReference>
<feature type="compositionally biased region" description="Pro residues" evidence="3">
    <location>
        <begin position="8"/>
        <end position="17"/>
    </location>
</feature>
<feature type="region of interest" description="Disordered" evidence="3">
    <location>
        <begin position="1"/>
        <end position="86"/>
    </location>
</feature>
<name>A0A5C3M446_9AGAR</name>
<dbReference type="EMBL" id="ML213598">
    <property type="protein sequence ID" value="TFK39992.1"/>
    <property type="molecule type" value="Genomic_DNA"/>
</dbReference>
<keyword evidence="2" id="KW-0677">Repeat</keyword>
<evidence type="ECO:0000256" key="2">
    <source>
        <dbReference type="ARBA" id="ARBA00022737"/>
    </source>
</evidence>
<dbReference type="PANTHER" id="PTHR48051:SF1">
    <property type="entry name" value="RAS SUPPRESSOR PROTEIN 1"/>
    <property type="match status" value="1"/>
</dbReference>
<dbReference type="Gene3D" id="3.80.10.10">
    <property type="entry name" value="Ribonuclease Inhibitor"/>
    <property type="match status" value="1"/>
</dbReference>
<organism evidence="4 5">
    <name type="scientific">Crucibulum laeve</name>
    <dbReference type="NCBI Taxonomy" id="68775"/>
    <lineage>
        <taxon>Eukaryota</taxon>
        <taxon>Fungi</taxon>
        <taxon>Dikarya</taxon>
        <taxon>Basidiomycota</taxon>
        <taxon>Agaricomycotina</taxon>
        <taxon>Agaricomycetes</taxon>
        <taxon>Agaricomycetidae</taxon>
        <taxon>Agaricales</taxon>
        <taxon>Agaricineae</taxon>
        <taxon>Nidulariaceae</taxon>
        <taxon>Crucibulum</taxon>
    </lineage>
</organism>